<evidence type="ECO:0000313" key="3">
    <source>
        <dbReference type="EMBL" id="GAA1978964.1"/>
    </source>
</evidence>
<evidence type="ECO:0008006" key="5">
    <source>
        <dbReference type="Google" id="ProtNLM"/>
    </source>
</evidence>
<comment type="caution">
    <text evidence="3">The sequence shown here is derived from an EMBL/GenBank/DDBJ whole genome shotgun (WGS) entry which is preliminary data.</text>
</comment>
<dbReference type="EMBL" id="BAAAOH010000001">
    <property type="protein sequence ID" value="GAA1978964.1"/>
    <property type="molecule type" value="Genomic_DNA"/>
</dbReference>
<evidence type="ECO:0000256" key="2">
    <source>
        <dbReference type="SAM" id="Phobius"/>
    </source>
</evidence>
<keyword evidence="4" id="KW-1185">Reference proteome</keyword>
<feature type="transmembrane region" description="Helical" evidence="2">
    <location>
        <begin position="6"/>
        <end position="30"/>
    </location>
</feature>
<sequence>MDDYWAAVLWSLLPTVVVSALFFFVLRSVIRADRTERREYARIEAEERAKRGLPPAPAPAAASSASEH</sequence>
<feature type="compositionally biased region" description="Low complexity" evidence="1">
    <location>
        <begin position="59"/>
        <end position="68"/>
    </location>
</feature>
<feature type="region of interest" description="Disordered" evidence="1">
    <location>
        <begin position="48"/>
        <end position="68"/>
    </location>
</feature>
<keyword evidence="2" id="KW-1133">Transmembrane helix</keyword>
<reference evidence="3 4" key="1">
    <citation type="journal article" date="2019" name="Int. J. Syst. Evol. Microbiol.">
        <title>The Global Catalogue of Microorganisms (GCM) 10K type strain sequencing project: providing services to taxonomists for standard genome sequencing and annotation.</title>
        <authorList>
            <consortium name="The Broad Institute Genomics Platform"/>
            <consortium name="The Broad Institute Genome Sequencing Center for Infectious Disease"/>
            <person name="Wu L."/>
            <person name="Ma J."/>
        </authorList>
    </citation>
    <scope>NUCLEOTIDE SEQUENCE [LARGE SCALE GENOMIC DNA]</scope>
    <source>
        <strain evidence="3 4">JCM 14902</strain>
    </source>
</reference>
<dbReference type="Proteomes" id="UP001500326">
    <property type="component" value="Unassembled WGS sequence"/>
</dbReference>
<protein>
    <recommendedName>
        <fullName evidence="5">Lysyl-tRNA synthetase</fullName>
    </recommendedName>
</protein>
<proteinExistence type="predicted"/>
<accession>A0ABN2S2I5</accession>
<gene>
    <name evidence="3" type="ORF">GCM10009777_10230</name>
</gene>
<keyword evidence="2" id="KW-0472">Membrane</keyword>
<evidence type="ECO:0000313" key="4">
    <source>
        <dbReference type="Proteomes" id="UP001500326"/>
    </source>
</evidence>
<evidence type="ECO:0000256" key="1">
    <source>
        <dbReference type="SAM" id="MobiDB-lite"/>
    </source>
</evidence>
<name>A0ABN2S2I5_9MICO</name>
<keyword evidence="2" id="KW-0812">Transmembrane</keyword>
<organism evidence="3 4">
    <name type="scientific">Microbacterium pumilum</name>
    <dbReference type="NCBI Taxonomy" id="344165"/>
    <lineage>
        <taxon>Bacteria</taxon>
        <taxon>Bacillati</taxon>
        <taxon>Actinomycetota</taxon>
        <taxon>Actinomycetes</taxon>
        <taxon>Micrococcales</taxon>
        <taxon>Microbacteriaceae</taxon>
        <taxon>Microbacterium</taxon>
    </lineage>
</organism>
<dbReference type="RefSeq" id="WP_344059166.1">
    <property type="nucleotide sequence ID" value="NZ_BAAAOH010000001.1"/>
</dbReference>